<dbReference type="EMBL" id="BMQQ01000027">
    <property type="protein sequence ID" value="GGT54202.1"/>
    <property type="molecule type" value="Genomic_DNA"/>
</dbReference>
<dbReference type="InterPro" id="IPR029063">
    <property type="entry name" value="SAM-dependent_MTases_sf"/>
</dbReference>
<keyword evidence="4" id="KW-0808">Transferase</keyword>
<dbReference type="PANTHER" id="PTHR42933:SF4">
    <property type="entry name" value="TYPE I RESTRICTION ENZYME ECOKI METHYLASE SUBUNIT"/>
    <property type="match status" value="1"/>
</dbReference>
<dbReference type="Gene3D" id="3.40.50.150">
    <property type="entry name" value="Vaccinia Virus protein VP39"/>
    <property type="match status" value="1"/>
</dbReference>
<evidence type="ECO:0000259" key="9">
    <source>
        <dbReference type="Pfam" id="PF02384"/>
    </source>
</evidence>
<evidence type="ECO:0000313" key="12">
    <source>
        <dbReference type="Proteomes" id="UP000619486"/>
    </source>
</evidence>
<accession>A0A918LV50</accession>
<keyword evidence="3 11" id="KW-0489">Methyltransferase</keyword>
<dbReference type="Gene3D" id="1.20.1260.30">
    <property type="match status" value="1"/>
</dbReference>
<keyword evidence="5" id="KW-0949">S-adenosyl-L-methionine</keyword>
<dbReference type="InterPro" id="IPR003356">
    <property type="entry name" value="DNA_methylase_A-5"/>
</dbReference>
<dbReference type="GO" id="GO:0009307">
    <property type="term" value="P:DNA restriction-modification system"/>
    <property type="evidence" value="ECO:0007669"/>
    <property type="project" value="UniProtKB-KW"/>
</dbReference>
<dbReference type="RefSeq" id="WP_189204244.1">
    <property type="nucleotide sequence ID" value="NZ_BMQQ01000027.1"/>
</dbReference>
<gene>
    <name evidence="11" type="ORF">GCM10014713_54970</name>
</gene>
<dbReference type="InterPro" id="IPR038333">
    <property type="entry name" value="T1MK-like_N_sf"/>
</dbReference>
<dbReference type="PRINTS" id="PR00507">
    <property type="entry name" value="N12N6MTFRASE"/>
</dbReference>
<evidence type="ECO:0000256" key="6">
    <source>
        <dbReference type="ARBA" id="ARBA00022747"/>
    </source>
</evidence>
<dbReference type="GO" id="GO:0008170">
    <property type="term" value="F:N-methyltransferase activity"/>
    <property type="evidence" value="ECO:0007669"/>
    <property type="project" value="InterPro"/>
</dbReference>
<sequence>MKLEARRLVDRLWNYCNVLRDDGVSSLEYLEQLSFLVFLKMAAEIEEADKDLPEDRRRRVLPNPEDVPDPEKQHVRGWADLLDLTGSALEEGYTQLLTDLGKQDKGQNTTLGLIFHRARNRLQNPANLRRLIVDLIDKERWLGASKDIKGDAYEALIARSAEDTKAGAGQYFTPRVLIESIVRCMRPAPEDIITDPACGTGGFLLAAHDYIVREHGKDMSTEESARFDDGAIWGTELVPATARLAAMNLLLHKIGRPDGKPLIHVEDALAKPPSKRASLVLANPPFGKKSSIVITNVDGSVSREDTSYHRKDFWETTTNKQFNFVQHIANLLTDNGRAAVILPDNVLFEGGRGTSIRRELLKRYNFHTMLRLPAGIFYAGGVKANVLFFDAAPPRRSDDEPPHTQQLWVYDLRTGNRFTLKQNPLLPGHLEDFEKRVFGVGECEETAEAIARRMPEGRLQVFDGAELASTKDVNLDIGLIEPDDEDAAEAKSLTELTLALSADLRGALLELEQLAADLDVELSPPA</sequence>
<reference evidence="11" key="2">
    <citation type="submission" date="2020-09" db="EMBL/GenBank/DDBJ databases">
        <authorList>
            <person name="Sun Q."/>
            <person name="Ohkuma M."/>
        </authorList>
    </citation>
    <scope>NUCLEOTIDE SEQUENCE</scope>
    <source>
        <strain evidence="11">JCM 3172</strain>
    </source>
</reference>
<dbReference type="PANTHER" id="PTHR42933">
    <property type="entry name" value="SLR6095 PROTEIN"/>
    <property type="match status" value="1"/>
</dbReference>
<evidence type="ECO:0000256" key="8">
    <source>
        <dbReference type="SAM" id="MobiDB-lite"/>
    </source>
</evidence>
<comment type="caution">
    <text evidence="11">The sequence shown here is derived from an EMBL/GenBank/DDBJ whole genome shotgun (WGS) entry which is preliminary data.</text>
</comment>
<evidence type="ECO:0000256" key="7">
    <source>
        <dbReference type="ARBA" id="ARBA00047942"/>
    </source>
</evidence>
<keyword evidence="12" id="KW-1185">Reference proteome</keyword>
<dbReference type="AlphaFoldDB" id="A0A918LV50"/>
<dbReference type="PROSITE" id="PS00092">
    <property type="entry name" value="N6_MTASE"/>
    <property type="match status" value="1"/>
</dbReference>
<evidence type="ECO:0000256" key="5">
    <source>
        <dbReference type="ARBA" id="ARBA00022691"/>
    </source>
</evidence>
<evidence type="ECO:0000259" key="10">
    <source>
        <dbReference type="Pfam" id="PF12161"/>
    </source>
</evidence>
<feature type="domain" description="N6 adenine-specific DNA methyltransferase N-terminal" evidence="10">
    <location>
        <begin position="9"/>
        <end position="133"/>
    </location>
</feature>
<feature type="region of interest" description="Disordered" evidence="8">
    <location>
        <begin position="52"/>
        <end position="72"/>
    </location>
</feature>
<evidence type="ECO:0000256" key="3">
    <source>
        <dbReference type="ARBA" id="ARBA00022603"/>
    </source>
</evidence>
<comment type="similarity">
    <text evidence="1">Belongs to the N(4)/N(6)-methyltransferase family.</text>
</comment>
<name>A0A918LV50_9ACTN</name>
<dbReference type="GO" id="GO:0003677">
    <property type="term" value="F:DNA binding"/>
    <property type="evidence" value="ECO:0007669"/>
    <property type="project" value="InterPro"/>
</dbReference>
<reference evidence="11" key="1">
    <citation type="journal article" date="2014" name="Int. J. Syst. Evol. Microbiol.">
        <title>Complete genome sequence of Corynebacterium casei LMG S-19264T (=DSM 44701T), isolated from a smear-ripened cheese.</title>
        <authorList>
            <consortium name="US DOE Joint Genome Institute (JGI-PGF)"/>
            <person name="Walter F."/>
            <person name="Albersmeier A."/>
            <person name="Kalinowski J."/>
            <person name="Ruckert C."/>
        </authorList>
    </citation>
    <scope>NUCLEOTIDE SEQUENCE</scope>
    <source>
        <strain evidence="11">JCM 3172</strain>
    </source>
</reference>
<dbReference type="InterPro" id="IPR002052">
    <property type="entry name" value="DNA_methylase_N6_adenine_CS"/>
</dbReference>
<evidence type="ECO:0000313" key="11">
    <source>
        <dbReference type="EMBL" id="GGT54202.1"/>
    </source>
</evidence>
<dbReference type="GO" id="GO:0009007">
    <property type="term" value="F:site-specific DNA-methyltransferase (adenine-specific) activity"/>
    <property type="evidence" value="ECO:0007669"/>
    <property type="project" value="UniProtKB-EC"/>
</dbReference>
<feature type="domain" description="DNA methylase adenine-specific" evidence="9">
    <location>
        <begin position="145"/>
        <end position="435"/>
    </location>
</feature>
<dbReference type="SUPFAM" id="SSF53335">
    <property type="entry name" value="S-adenosyl-L-methionine-dependent methyltransferases"/>
    <property type="match status" value="1"/>
</dbReference>
<proteinExistence type="inferred from homology"/>
<dbReference type="Pfam" id="PF02384">
    <property type="entry name" value="N6_Mtase"/>
    <property type="match status" value="1"/>
</dbReference>
<dbReference type="InterPro" id="IPR051537">
    <property type="entry name" value="DNA_Adenine_Mtase"/>
</dbReference>
<keyword evidence="6" id="KW-0680">Restriction system</keyword>
<dbReference type="InterPro" id="IPR022749">
    <property type="entry name" value="D12N6_MeTrfase_N"/>
</dbReference>
<dbReference type="EC" id="2.1.1.72" evidence="2"/>
<evidence type="ECO:0000256" key="4">
    <source>
        <dbReference type="ARBA" id="ARBA00022679"/>
    </source>
</evidence>
<dbReference type="Pfam" id="PF12161">
    <property type="entry name" value="HsdM_N"/>
    <property type="match status" value="1"/>
</dbReference>
<evidence type="ECO:0000256" key="1">
    <source>
        <dbReference type="ARBA" id="ARBA00006594"/>
    </source>
</evidence>
<comment type="catalytic activity">
    <reaction evidence="7">
        <text>a 2'-deoxyadenosine in DNA + S-adenosyl-L-methionine = an N(6)-methyl-2'-deoxyadenosine in DNA + S-adenosyl-L-homocysteine + H(+)</text>
        <dbReference type="Rhea" id="RHEA:15197"/>
        <dbReference type="Rhea" id="RHEA-COMP:12418"/>
        <dbReference type="Rhea" id="RHEA-COMP:12419"/>
        <dbReference type="ChEBI" id="CHEBI:15378"/>
        <dbReference type="ChEBI" id="CHEBI:57856"/>
        <dbReference type="ChEBI" id="CHEBI:59789"/>
        <dbReference type="ChEBI" id="CHEBI:90615"/>
        <dbReference type="ChEBI" id="CHEBI:90616"/>
        <dbReference type="EC" id="2.1.1.72"/>
    </reaction>
</comment>
<evidence type="ECO:0000256" key="2">
    <source>
        <dbReference type="ARBA" id="ARBA00011900"/>
    </source>
</evidence>
<protein>
    <recommendedName>
        <fullName evidence="2">site-specific DNA-methyltransferase (adenine-specific)</fullName>
        <ecNumber evidence="2">2.1.1.72</ecNumber>
    </recommendedName>
</protein>
<organism evidence="11 12">
    <name type="scientific">Streptomyces purpureus</name>
    <dbReference type="NCBI Taxonomy" id="1951"/>
    <lineage>
        <taxon>Bacteria</taxon>
        <taxon>Bacillati</taxon>
        <taxon>Actinomycetota</taxon>
        <taxon>Actinomycetes</taxon>
        <taxon>Kitasatosporales</taxon>
        <taxon>Streptomycetaceae</taxon>
        <taxon>Streptomyces</taxon>
    </lineage>
</organism>
<dbReference type="GO" id="GO:0032259">
    <property type="term" value="P:methylation"/>
    <property type="evidence" value="ECO:0007669"/>
    <property type="project" value="UniProtKB-KW"/>
</dbReference>
<dbReference type="Proteomes" id="UP000619486">
    <property type="component" value="Unassembled WGS sequence"/>
</dbReference>